<protein>
    <submittedName>
        <fullName evidence="2">Uncharacterized protein</fullName>
    </submittedName>
</protein>
<accession>A0A4R1Q2N8</accession>
<feature type="region of interest" description="Disordered" evidence="1">
    <location>
        <begin position="33"/>
        <end position="52"/>
    </location>
</feature>
<feature type="compositionally biased region" description="Basic residues" evidence="1">
    <location>
        <begin position="42"/>
        <end position="52"/>
    </location>
</feature>
<dbReference type="EMBL" id="SLUI01000003">
    <property type="protein sequence ID" value="TCL38820.1"/>
    <property type="molecule type" value="Genomic_DNA"/>
</dbReference>
<sequence>MIKTVYGPPPADEERIEATNLEIDISIREEKATAETMPGAKAQRRKKGVGLA</sequence>
<evidence type="ECO:0000313" key="2">
    <source>
        <dbReference type="EMBL" id="TCL38820.1"/>
    </source>
</evidence>
<comment type="caution">
    <text evidence="2">The sequence shown here is derived from an EMBL/GenBank/DDBJ whole genome shotgun (WGS) entry which is preliminary data.</text>
</comment>
<organism evidence="2 3">
    <name type="scientific">Anaerospora hongkongensis</name>
    <dbReference type="NCBI Taxonomy" id="244830"/>
    <lineage>
        <taxon>Bacteria</taxon>
        <taxon>Bacillati</taxon>
        <taxon>Bacillota</taxon>
        <taxon>Negativicutes</taxon>
        <taxon>Selenomonadales</taxon>
        <taxon>Sporomusaceae</taxon>
        <taxon>Anaerospora</taxon>
    </lineage>
</organism>
<name>A0A4R1Q2N8_9FIRM</name>
<gene>
    <name evidence="2" type="ORF">EV210_103304</name>
</gene>
<dbReference type="Proteomes" id="UP000295063">
    <property type="component" value="Unassembled WGS sequence"/>
</dbReference>
<keyword evidence="3" id="KW-1185">Reference proteome</keyword>
<dbReference type="RefSeq" id="WP_165898808.1">
    <property type="nucleotide sequence ID" value="NZ_SLUI01000003.1"/>
</dbReference>
<evidence type="ECO:0000256" key="1">
    <source>
        <dbReference type="SAM" id="MobiDB-lite"/>
    </source>
</evidence>
<reference evidence="2 3" key="1">
    <citation type="submission" date="2019-03" db="EMBL/GenBank/DDBJ databases">
        <title>Genomic Encyclopedia of Type Strains, Phase IV (KMG-IV): sequencing the most valuable type-strain genomes for metagenomic binning, comparative biology and taxonomic classification.</title>
        <authorList>
            <person name="Goeker M."/>
        </authorList>
    </citation>
    <scope>NUCLEOTIDE SEQUENCE [LARGE SCALE GENOMIC DNA]</scope>
    <source>
        <strain evidence="2 3">DSM 15969</strain>
    </source>
</reference>
<dbReference type="AlphaFoldDB" id="A0A4R1Q2N8"/>
<evidence type="ECO:0000313" key="3">
    <source>
        <dbReference type="Proteomes" id="UP000295063"/>
    </source>
</evidence>
<proteinExistence type="predicted"/>